<gene>
    <name evidence="3" type="ORF">CI610_00263</name>
</gene>
<evidence type="ECO:0000259" key="2">
    <source>
        <dbReference type="Pfam" id="PF03061"/>
    </source>
</evidence>
<protein>
    <submittedName>
        <fullName evidence="3">Putative esterase</fullName>
        <ecNumber evidence="3">3.1.2.-</ecNumber>
    </submittedName>
</protein>
<dbReference type="EC" id="3.1.2.-" evidence="3"/>
<dbReference type="AlphaFoldDB" id="A0A2H9TC06"/>
<dbReference type="CDD" id="cd03443">
    <property type="entry name" value="PaaI_thioesterase"/>
    <property type="match status" value="1"/>
</dbReference>
<dbReference type="PANTHER" id="PTHR43240:SF5">
    <property type="entry name" value="1,4-DIHYDROXY-2-NAPHTHOYL-COA THIOESTERASE 1"/>
    <property type="match status" value="1"/>
</dbReference>
<feature type="domain" description="Thioesterase" evidence="2">
    <location>
        <begin position="52"/>
        <end position="129"/>
    </location>
</feature>
<dbReference type="InterPro" id="IPR006683">
    <property type="entry name" value="Thioestr_dom"/>
</dbReference>
<dbReference type="GO" id="GO:0061522">
    <property type="term" value="F:1,4-dihydroxy-2-naphthoyl-CoA thioesterase activity"/>
    <property type="evidence" value="ECO:0007669"/>
    <property type="project" value="TreeGrafter"/>
</dbReference>
<evidence type="ECO:0000313" key="3">
    <source>
        <dbReference type="EMBL" id="PJE80775.1"/>
    </source>
</evidence>
<reference evidence="3" key="1">
    <citation type="journal article" date="2017" name="Appl. Environ. Microbiol.">
        <title>Molecular characterization of an Endozoicomonas-like organism causing infection in king scallop Pecten maximus L.</title>
        <authorList>
            <person name="Cano I."/>
            <person name="van Aerle R."/>
            <person name="Ross S."/>
            <person name="Verner-Jeffreys D.W."/>
            <person name="Paley R.K."/>
            <person name="Rimmer G."/>
            <person name="Ryder D."/>
            <person name="Hooper P."/>
            <person name="Stone D."/>
            <person name="Feist S.W."/>
        </authorList>
    </citation>
    <scope>NUCLEOTIDE SEQUENCE</scope>
</reference>
<dbReference type="GO" id="GO:0005829">
    <property type="term" value="C:cytosol"/>
    <property type="evidence" value="ECO:0007669"/>
    <property type="project" value="TreeGrafter"/>
</dbReference>
<dbReference type="NCBIfam" id="TIGR00369">
    <property type="entry name" value="unchar_dom_1"/>
    <property type="match status" value="1"/>
</dbReference>
<evidence type="ECO:0000256" key="1">
    <source>
        <dbReference type="ARBA" id="ARBA00022801"/>
    </source>
</evidence>
<dbReference type="Gene3D" id="3.10.129.10">
    <property type="entry name" value="Hotdog Thioesterase"/>
    <property type="match status" value="1"/>
</dbReference>
<comment type="caution">
    <text evidence="3">The sequence shown here is derived from an EMBL/GenBank/DDBJ whole genome shotgun (WGS) entry which is preliminary data.</text>
</comment>
<dbReference type="EMBL" id="NSIT01000006">
    <property type="protein sequence ID" value="PJE80775.1"/>
    <property type="molecule type" value="Genomic_DNA"/>
</dbReference>
<dbReference type="SUPFAM" id="SSF54637">
    <property type="entry name" value="Thioesterase/thiol ester dehydrase-isomerase"/>
    <property type="match status" value="1"/>
</dbReference>
<dbReference type="Pfam" id="PF03061">
    <property type="entry name" value="4HBT"/>
    <property type="match status" value="1"/>
</dbReference>
<accession>A0A2H9TC06</accession>
<proteinExistence type="predicted"/>
<sequence>MKTIWKKTITLDAVRQMLNNTLCQRLGMDLTEIGGNFIKGTMPVDSRTVQPMGLLHGGASAAFAESLGSIAGMLACNEDEYCVGVDINVSHLHSVSSGVVTGAARPLHLGQRIQIWDICIHDGNNRKVCVSRLTLSVLKNRNEVNEWRFKS</sequence>
<organism evidence="3">
    <name type="scientific">invertebrate metagenome</name>
    <dbReference type="NCBI Taxonomy" id="1711999"/>
    <lineage>
        <taxon>unclassified sequences</taxon>
        <taxon>metagenomes</taxon>
        <taxon>organismal metagenomes</taxon>
    </lineage>
</organism>
<dbReference type="PANTHER" id="PTHR43240">
    <property type="entry name" value="1,4-DIHYDROXY-2-NAPHTHOYL-COA THIOESTERASE 1"/>
    <property type="match status" value="1"/>
</dbReference>
<dbReference type="InterPro" id="IPR029069">
    <property type="entry name" value="HotDog_dom_sf"/>
</dbReference>
<dbReference type="InterPro" id="IPR003736">
    <property type="entry name" value="PAAI_dom"/>
</dbReference>
<name>A0A2H9TC06_9ZZZZ</name>
<keyword evidence="1 3" id="KW-0378">Hydrolase</keyword>